<feature type="binding site" evidence="3">
    <location>
        <position position="92"/>
    </location>
    <ligand>
        <name>carboxy-S-adenosyl-L-methionine</name>
        <dbReference type="ChEBI" id="CHEBI:134278"/>
    </ligand>
</feature>
<comment type="function">
    <text evidence="3">Catalyzes carboxymethyl transfer from carboxy-S-adenosyl-L-methionine (Cx-SAM) to 5-hydroxyuridine (ho5U) to form 5-carboxymethoxyuridine (cmo5U) at position 34 in tRNAs.</text>
</comment>
<dbReference type="Gene3D" id="3.40.50.150">
    <property type="entry name" value="Vaccinia Virus protein VP39"/>
    <property type="match status" value="1"/>
</dbReference>
<feature type="binding site" evidence="3">
    <location>
        <begin position="153"/>
        <end position="155"/>
    </location>
    <ligand>
        <name>carboxy-S-adenosyl-L-methionine</name>
        <dbReference type="ChEBI" id="CHEBI:134278"/>
    </ligand>
</feature>
<feature type="binding site" evidence="3">
    <location>
        <position position="316"/>
    </location>
    <ligand>
        <name>carboxy-S-adenosyl-L-methionine</name>
        <dbReference type="ChEBI" id="CHEBI:134278"/>
    </ligand>
</feature>
<evidence type="ECO:0000256" key="3">
    <source>
        <dbReference type="HAMAP-Rule" id="MF_01590"/>
    </source>
</evidence>
<dbReference type="PANTHER" id="PTHR43464">
    <property type="entry name" value="METHYLTRANSFERASE"/>
    <property type="match status" value="1"/>
</dbReference>
<keyword evidence="2 3" id="KW-0819">tRNA processing</keyword>
<name>A0A832J5Q7_9GAMM</name>
<comment type="subunit">
    <text evidence="3">Homotetramer.</text>
</comment>
<dbReference type="InterPro" id="IPR010017">
    <property type="entry name" value="CmoB"/>
</dbReference>
<feature type="binding site" evidence="3">
    <location>
        <position position="106"/>
    </location>
    <ligand>
        <name>carboxy-S-adenosyl-L-methionine</name>
        <dbReference type="ChEBI" id="CHEBI:134278"/>
    </ligand>
</feature>
<dbReference type="InterPro" id="IPR029063">
    <property type="entry name" value="SAM-dependent_MTases_sf"/>
</dbReference>
<dbReference type="GO" id="GO:0016765">
    <property type="term" value="F:transferase activity, transferring alkyl or aryl (other than methyl) groups"/>
    <property type="evidence" value="ECO:0007669"/>
    <property type="project" value="UniProtKB-UniRule"/>
</dbReference>
<dbReference type="NCBIfam" id="NF011650">
    <property type="entry name" value="PRK15068.1"/>
    <property type="match status" value="1"/>
</dbReference>
<evidence type="ECO:0000256" key="1">
    <source>
        <dbReference type="ARBA" id="ARBA00022679"/>
    </source>
</evidence>
<feature type="binding site" evidence="3">
    <location>
        <position position="197"/>
    </location>
    <ligand>
        <name>carboxy-S-adenosyl-L-methionine</name>
        <dbReference type="ChEBI" id="CHEBI:134278"/>
    </ligand>
</feature>
<dbReference type="NCBIfam" id="TIGR00452">
    <property type="entry name" value="tRNA 5-methoxyuridine(34)/uridine 5-oxyacetic acid(34) synthase CmoB"/>
    <property type="match status" value="1"/>
</dbReference>
<comment type="caution">
    <text evidence="3">Lacks conserved residue(s) required for the propagation of feature annotation.</text>
</comment>
<dbReference type="GO" id="GO:0008168">
    <property type="term" value="F:methyltransferase activity"/>
    <property type="evidence" value="ECO:0007669"/>
    <property type="project" value="TreeGrafter"/>
</dbReference>
<comment type="caution">
    <text evidence="4">The sequence shown here is derived from an EMBL/GenBank/DDBJ whole genome shotgun (WGS) entry which is preliminary data.</text>
</comment>
<dbReference type="InterPro" id="IPR027555">
    <property type="entry name" value="Mo5U34_MeTrfas-like"/>
</dbReference>
<reference evidence="4" key="1">
    <citation type="journal article" date="2020" name="mSystems">
        <title>Genome- and Community-Level Interaction Insights into Carbon Utilization and Element Cycling Functions of Hydrothermarchaeota in Hydrothermal Sediment.</title>
        <authorList>
            <person name="Zhou Z."/>
            <person name="Liu Y."/>
            <person name="Xu W."/>
            <person name="Pan J."/>
            <person name="Luo Z.H."/>
            <person name="Li M."/>
        </authorList>
    </citation>
    <scope>NUCLEOTIDE SEQUENCE [LARGE SCALE GENOMIC DNA]</scope>
    <source>
        <strain evidence="4">HyVt-505</strain>
    </source>
</reference>
<organism evidence="4">
    <name type="scientific">Candidatus Tenderia electrophaga</name>
    <dbReference type="NCBI Taxonomy" id="1748243"/>
    <lineage>
        <taxon>Bacteria</taxon>
        <taxon>Pseudomonadati</taxon>
        <taxon>Pseudomonadota</taxon>
        <taxon>Gammaproteobacteria</taxon>
        <taxon>Candidatus Tenderiales</taxon>
        <taxon>Candidatus Tenderiaceae</taxon>
        <taxon>Candidatus Tenderia</taxon>
    </lineage>
</organism>
<dbReference type="CDD" id="cd02440">
    <property type="entry name" value="AdoMet_MTases"/>
    <property type="match status" value="1"/>
</dbReference>
<evidence type="ECO:0000313" key="4">
    <source>
        <dbReference type="EMBL" id="HHJ81073.1"/>
    </source>
</evidence>
<feature type="binding site" evidence="3">
    <location>
        <position position="201"/>
    </location>
    <ligand>
        <name>carboxy-S-adenosyl-L-methionine</name>
        <dbReference type="ChEBI" id="CHEBI:134278"/>
    </ligand>
</feature>
<accession>A0A832J5Q7</accession>
<comment type="similarity">
    <text evidence="3">Belongs to the class I-like SAM-binding methyltransferase superfamily. CmoB family.</text>
</comment>
<feature type="binding site" evidence="3">
    <location>
        <position position="111"/>
    </location>
    <ligand>
        <name>carboxy-S-adenosyl-L-methionine</name>
        <dbReference type="ChEBI" id="CHEBI:134278"/>
    </ligand>
</feature>
<protein>
    <recommendedName>
        <fullName evidence="3">tRNA U34 carboxymethyltransferase</fullName>
        <ecNumber evidence="3">2.5.1.-</ecNumber>
    </recommendedName>
</protein>
<dbReference type="EMBL" id="DRNF01000349">
    <property type="protein sequence ID" value="HHJ81073.1"/>
    <property type="molecule type" value="Genomic_DNA"/>
</dbReference>
<comment type="catalytic activity">
    <reaction evidence="3">
        <text>carboxy-S-adenosyl-L-methionine + 5-hydroxyuridine(34) in tRNA = 5-carboxymethoxyuridine(34) in tRNA + S-adenosyl-L-homocysteine + H(+)</text>
        <dbReference type="Rhea" id="RHEA:52848"/>
        <dbReference type="Rhea" id="RHEA-COMP:13381"/>
        <dbReference type="Rhea" id="RHEA-COMP:13383"/>
        <dbReference type="ChEBI" id="CHEBI:15378"/>
        <dbReference type="ChEBI" id="CHEBI:57856"/>
        <dbReference type="ChEBI" id="CHEBI:134278"/>
        <dbReference type="ChEBI" id="CHEBI:136877"/>
        <dbReference type="ChEBI" id="CHEBI:136879"/>
    </reaction>
</comment>
<dbReference type="PANTHER" id="PTHR43464:SF95">
    <property type="entry name" value="TRNA U34 CARBOXYMETHYLTRANSFERASE"/>
    <property type="match status" value="1"/>
</dbReference>
<sequence length="324" mass="36696">MIDFSPLYKKLNGTALEPLAAALPALIEQNFTEARHGDLGQWFAALDALPVIEPCHVNLNTRAITVGDEHSCRAEMRDTIETALRKLMPWRKGPFSIHGVEIDTEWRSDMKWDRLKDHIQPLKGRTVLDVGCGSGYHCWRMAGAGAELVIGIDPSPLFVVQHQTIKHFVGDHNTYVLPLGIQDMPEKLTAFDTVFSMGVLYHRRSPLDHLIELRDNLRHGGELVLETLVIDGQQGECLMPEERYAKMRNTWFIPTCATLELWLKRCGFRDIKLVDATTTSSAEQRSSAWMQYESLIDYLDPNDHSKTVEGYPAPMRAIFTATRP</sequence>
<dbReference type="EC" id="2.5.1.-" evidence="3"/>
<evidence type="ECO:0000256" key="2">
    <source>
        <dbReference type="ARBA" id="ARBA00022694"/>
    </source>
</evidence>
<dbReference type="GO" id="GO:0002098">
    <property type="term" value="P:tRNA wobble uridine modification"/>
    <property type="evidence" value="ECO:0007669"/>
    <property type="project" value="InterPro"/>
</dbReference>
<gene>
    <name evidence="3 4" type="primary">cmoB</name>
    <name evidence="4" type="ORF">ENJ65_05520</name>
</gene>
<keyword evidence="1 3" id="KW-0808">Transferase</keyword>
<dbReference type="Pfam" id="PF08003">
    <property type="entry name" value="Methyltransf_9"/>
    <property type="match status" value="1"/>
</dbReference>
<feature type="binding site" evidence="3">
    <location>
        <position position="131"/>
    </location>
    <ligand>
        <name>carboxy-S-adenosyl-L-methionine</name>
        <dbReference type="ChEBI" id="CHEBI:134278"/>
    </ligand>
</feature>
<proteinExistence type="inferred from homology"/>
<dbReference type="AlphaFoldDB" id="A0A832J5Q7"/>
<dbReference type="HAMAP" id="MF_01590">
    <property type="entry name" value="tRNA_carboxymethyltr_CmoB"/>
    <property type="match status" value="1"/>
</dbReference>
<dbReference type="Proteomes" id="UP000885832">
    <property type="component" value="Unassembled WGS sequence"/>
</dbReference>
<dbReference type="SUPFAM" id="SSF53335">
    <property type="entry name" value="S-adenosyl-L-methionine-dependent methyltransferases"/>
    <property type="match status" value="1"/>
</dbReference>